<evidence type="ECO:0000313" key="14">
    <source>
        <dbReference type="Proteomes" id="UP000033200"/>
    </source>
</evidence>
<dbReference type="Gene3D" id="2.40.170.20">
    <property type="entry name" value="TonB-dependent receptor, beta-barrel domain"/>
    <property type="match status" value="1"/>
</dbReference>
<dbReference type="GO" id="GO:0009279">
    <property type="term" value="C:cell outer membrane"/>
    <property type="evidence" value="ECO:0007669"/>
    <property type="project" value="UniProtKB-SubCell"/>
</dbReference>
<evidence type="ECO:0000256" key="5">
    <source>
        <dbReference type="ARBA" id="ARBA00023077"/>
    </source>
</evidence>
<sequence>MFTIVRVALLASAMSTTIVHATDRKPSDTASAATADGSDDIVVTGTRLTGTRAADSPAPIQLVDSSSLVRTGQPGLVQALNRIVPSLNVQAFGGDASNLKLSLRLRGLSANHALILIDGKRRHGTSNLTVATTGGFVGAAAADLSFIPVSAIDHVEVLTDGAAAQYGTDAIAGVINVILKKNHRGGLLTATGGAYGEGDGETLGGAANIGLGSSSAFLNVTGEHRYHDYSDRGGPDQRVFTAANRANPALPLIPGYPHLNRIYGDSKYELSLLSYNAGLDLGGVELYSFGNYGHRFGQSRQNYRFPNIAPTLWPQGFTPVLTDDEDDLSVTGGARGELAGWHWDLASTYGKDINRIRNIHSANSSLIADTGTSPTDFHVGDFVASQWSNTLDISRPIEIGLAGPLNVAIGAEYRQESYGIRAGDAPSRYKTGVQAYPGFALTDAGTHRRRNVAAYVDLAAEPVARLQLDAAGRFEHFSDFGDTRVGKLTARYDTSPALALRGTISTGFRAPTLAEEYYSATKVSPTSAGVNLPANGAAARLLGITGLRPEKSTNVSAGLVLRPAHRLNATLDLYRIDLRDWIVSTGTVYGLQTINGVRTVRSQAVTDAIIANGNVIDQTVTSTSISTFVNGADSRTKGVDLVVNYDLPLPGSATLDLTLMGNYGRTRLTKLAAPSPQIAASGQRYLDLTAISYLETAAPDYKLSLDNVFRKDGWAIDLRGTLYGPSSAWIDGGGTSNFVRNVVDKALIVDLDIHYAITSTIGISIGANNLFNVYPTKVDPITYAAGLAAGGNGVATTNNWAPFGINGGYYYSNLTIKF</sequence>
<evidence type="ECO:0000256" key="7">
    <source>
        <dbReference type="ARBA" id="ARBA00023237"/>
    </source>
</evidence>
<evidence type="ECO:0000256" key="9">
    <source>
        <dbReference type="RuleBase" id="RU003357"/>
    </source>
</evidence>
<dbReference type="eggNOG" id="COG4771">
    <property type="taxonomic scope" value="Bacteria"/>
</dbReference>
<dbReference type="Gene3D" id="2.170.130.10">
    <property type="entry name" value="TonB-dependent receptor, plug domain"/>
    <property type="match status" value="1"/>
</dbReference>
<protein>
    <recommendedName>
        <fullName evidence="15">TonB-dependent receptor</fullName>
    </recommendedName>
</protein>
<evidence type="ECO:0000313" key="13">
    <source>
        <dbReference type="EMBL" id="AIT07884.1"/>
    </source>
</evidence>
<dbReference type="InterPro" id="IPR039426">
    <property type="entry name" value="TonB-dep_rcpt-like"/>
</dbReference>
<feature type="domain" description="TonB-dependent receptor plug" evidence="12">
    <location>
        <begin position="54"/>
        <end position="174"/>
    </location>
</feature>
<keyword evidence="5 9" id="KW-0798">TonB box</keyword>
<gene>
    <name evidence="13" type="ORF">MC45_00485</name>
</gene>
<evidence type="ECO:0000256" key="4">
    <source>
        <dbReference type="ARBA" id="ARBA00022692"/>
    </source>
</evidence>
<keyword evidence="7 8" id="KW-0998">Cell outer membrane</keyword>
<feature type="signal peptide" evidence="10">
    <location>
        <begin position="1"/>
        <end position="21"/>
    </location>
</feature>
<dbReference type="PANTHER" id="PTHR47234">
    <property type="match status" value="1"/>
</dbReference>
<dbReference type="AlphaFoldDB" id="A0A097EJY5"/>
<accession>A0A097EJY5</accession>
<keyword evidence="14" id="KW-1185">Reference proteome</keyword>
<dbReference type="Pfam" id="PF07715">
    <property type="entry name" value="Plug"/>
    <property type="match status" value="1"/>
</dbReference>
<comment type="subcellular location">
    <subcellularLocation>
        <location evidence="1 8">Cell outer membrane</location>
        <topology evidence="1 8">Multi-pass membrane protein</topology>
    </subcellularLocation>
</comment>
<keyword evidence="4 8" id="KW-0812">Transmembrane</keyword>
<dbReference type="Proteomes" id="UP000033200">
    <property type="component" value="Chromosome"/>
</dbReference>
<dbReference type="InterPro" id="IPR036942">
    <property type="entry name" value="Beta-barrel_TonB_sf"/>
</dbReference>
<keyword evidence="2 8" id="KW-0813">Transport</keyword>
<dbReference type="EMBL" id="CP009571">
    <property type="protein sequence ID" value="AIT07884.1"/>
    <property type="molecule type" value="Genomic_DNA"/>
</dbReference>
<keyword evidence="10" id="KW-0732">Signal</keyword>
<evidence type="ECO:0000259" key="11">
    <source>
        <dbReference type="Pfam" id="PF00593"/>
    </source>
</evidence>
<name>A0A097EJY5_9SPHN</name>
<evidence type="ECO:0000256" key="6">
    <source>
        <dbReference type="ARBA" id="ARBA00023136"/>
    </source>
</evidence>
<evidence type="ECO:0000256" key="10">
    <source>
        <dbReference type="SAM" id="SignalP"/>
    </source>
</evidence>
<evidence type="ECO:0000256" key="2">
    <source>
        <dbReference type="ARBA" id="ARBA00022448"/>
    </source>
</evidence>
<dbReference type="PANTHER" id="PTHR47234:SF3">
    <property type="entry name" value="SECRETIN_TONB SHORT N-TERMINAL DOMAIN-CONTAINING PROTEIN"/>
    <property type="match status" value="1"/>
</dbReference>
<dbReference type="Pfam" id="PF00593">
    <property type="entry name" value="TonB_dep_Rec_b-barrel"/>
    <property type="match status" value="1"/>
</dbReference>
<feature type="chain" id="PRO_5001934744" description="TonB-dependent receptor" evidence="10">
    <location>
        <begin position="22"/>
        <end position="818"/>
    </location>
</feature>
<evidence type="ECO:0008006" key="15">
    <source>
        <dbReference type="Google" id="ProtNLM"/>
    </source>
</evidence>
<dbReference type="STRING" id="1549858.MC45_00485"/>
<evidence type="ECO:0000256" key="3">
    <source>
        <dbReference type="ARBA" id="ARBA00022452"/>
    </source>
</evidence>
<reference evidence="13 14" key="1">
    <citation type="submission" date="2014-09" db="EMBL/GenBank/DDBJ databases">
        <title>Using Illumina technology Improving SMRT sequencing Genome Assembly by RASTools.</title>
        <authorList>
            <person name="Zhou Y."/>
            <person name="Ma T."/>
            <person name="Liu T."/>
        </authorList>
    </citation>
    <scope>NUCLEOTIDE SEQUENCE [LARGE SCALE GENOMIC DNA]</scope>
    <source>
        <strain evidence="13 14">ATCC 55669</strain>
    </source>
</reference>
<evidence type="ECO:0000259" key="12">
    <source>
        <dbReference type="Pfam" id="PF07715"/>
    </source>
</evidence>
<dbReference type="InterPro" id="IPR037066">
    <property type="entry name" value="Plug_dom_sf"/>
</dbReference>
<keyword evidence="6 8" id="KW-0472">Membrane</keyword>
<dbReference type="InterPro" id="IPR012910">
    <property type="entry name" value="Plug_dom"/>
</dbReference>
<dbReference type="KEGG" id="stax:MC45_00485"/>
<keyword evidence="3 8" id="KW-1134">Transmembrane beta strand</keyword>
<organism evidence="13 14">
    <name type="scientific">Sphingomonas taxi</name>
    <dbReference type="NCBI Taxonomy" id="1549858"/>
    <lineage>
        <taxon>Bacteria</taxon>
        <taxon>Pseudomonadati</taxon>
        <taxon>Pseudomonadota</taxon>
        <taxon>Alphaproteobacteria</taxon>
        <taxon>Sphingomonadales</taxon>
        <taxon>Sphingomonadaceae</taxon>
        <taxon>Sphingomonas</taxon>
    </lineage>
</organism>
<feature type="domain" description="TonB-dependent receptor-like beta-barrel" evidence="11">
    <location>
        <begin position="287"/>
        <end position="770"/>
    </location>
</feature>
<evidence type="ECO:0000256" key="8">
    <source>
        <dbReference type="PROSITE-ProRule" id="PRU01360"/>
    </source>
</evidence>
<dbReference type="HOGENOM" id="CLU_010745_1_1_5"/>
<dbReference type="SUPFAM" id="SSF56935">
    <property type="entry name" value="Porins"/>
    <property type="match status" value="1"/>
</dbReference>
<evidence type="ECO:0000256" key="1">
    <source>
        <dbReference type="ARBA" id="ARBA00004571"/>
    </source>
</evidence>
<dbReference type="PROSITE" id="PS52016">
    <property type="entry name" value="TONB_DEPENDENT_REC_3"/>
    <property type="match status" value="1"/>
</dbReference>
<dbReference type="InterPro" id="IPR000531">
    <property type="entry name" value="Beta-barrel_TonB"/>
</dbReference>
<proteinExistence type="inferred from homology"/>
<comment type="similarity">
    <text evidence="8 9">Belongs to the TonB-dependent receptor family.</text>
</comment>